<name>A0A3D8SER8_9HELO</name>
<dbReference type="SUPFAM" id="SSF53474">
    <property type="entry name" value="alpha/beta-Hydrolases"/>
    <property type="match status" value="1"/>
</dbReference>
<dbReference type="Proteomes" id="UP000256645">
    <property type="component" value="Unassembled WGS sequence"/>
</dbReference>
<dbReference type="Gene3D" id="3.40.50.1820">
    <property type="entry name" value="alpha/beta hydrolase"/>
    <property type="match status" value="1"/>
</dbReference>
<dbReference type="InterPro" id="IPR050266">
    <property type="entry name" value="AB_hydrolase_sf"/>
</dbReference>
<feature type="signal peptide" evidence="1">
    <location>
        <begin position="1"/>
        <end position="20"/>
    </location>
</feature>
<keyword evidence="4" id="KW-1185">Reference proteome</keyword>
<evidence type="ECO:0000313" key="4">
    <source>
        <dbReference type="Proteomes" id="UP000256645"/>
    </source>
</evidence>
<reference evidence="3 4" key="1">
    <citation type="journal article" date="2018" name="IMA Fungus">
        <title>IMA Genome-F 9: Draft genome sequence of Annulohypoxylon stygium, Aspergillus mulundensis, Berkeleyomyces basicola (syn. Thielaviopsis basicola), Ceratocystis smalleyi, two Cercospora beticola strains, Coleophoma cylindrospora, Fusarium fracticaudum, Phialophora cf. hyalina, and Morchella septimelata.</title>
        <authorList>
            <person name="Wingfield B.D."/>
            <person name="Bills G.F."/>
            <person name="Dong Y."/>
            <person name="Huang W."/>
            <person name="Nel W.J."/>
            <person name="Swalarsk-Parry B.S."/>
            <person name="Vaghefi N."/>
            <person name="Wilken P.M."/>
            <person name="An Z."/>
            <person name="de Beer Z.W."/>
            <person name="De Vos L."/>
            <person name="Chen L."/>
            <person name="Duong T.A."/>
            <person name="Gao Y."/>
            <person name="Hammerbacher A."/>
            <person name="Kikkert J.R."/>
            <person name="Li Y."/>
            <person name="Li H."/>
            <person name="Li K."/>
            <person name="Li Q."/>
            <person name="Liu X."/>
            <person name="Ma X."/>
            <person name="Naidoo K."/>
            <person name="Pethybridge S.J."/>
            <person name="Sun J."/>
            <person name="Steenkamp E.T."/>
            <person name="van der Nest M.A."/>
            <person name="van Wyk S."/>
            <person name="Wingfield M.J."/>
            <person name="Xiong C."/>
            <person name="Yue Q."/>
            <person name="Zhang X."/>
        </authorList>
    </citation>
    <scope>NUCLEOTIDE SEQUENCE [LARGE SCALE GENOMIC DNA]</scope>
    <source>
        <strain evidence="3 4">BP6252</strain>
    </source>
</reference>
<evidence type="ECO:0000256" key="1">
    <source>
        <dbReference type="SAM" id="SignalP"/>
    </source>
</evidence>
<protein>
    <submittedName>
        <fullName evidence="3">Putative alpha beta hydrolase fold protein</fullName>
    </submittedName>
</protein>
<dbReference type="InterPro" id="IPR029058">
    <property type="entry name" value="AB_hydrolase_fold"/>
</dbReference>
<proteinExistence type="predicted"/>
<organism evidence="3 4">
    <name type="scientific">Coleophoma cylindrospora</name>
    <dbReference type="NCBI Taxonomy" id="1849047"/>
    <lineage>
        <taxon>Eukaryota</taxon>
        <taxon>Fungi</taxon>
        <taxon>Dikarya</taxon>
        <taxon>Ascomycota</taxon>
        <taxon>Pezizomycotina</taxon>
        <taxon>Leotiomycetes</taxon>
        <taxon>Helotiales</taxon>
        <taxon>Dermateaceae</taxon>
        <taxon>Coleophoma</taxon>
    </lineage>
</organism>
<dbReference type="Pfam" id="PF00561">
    <property type="entry name" value="Abhydrolase_1"/>
    <property type="match status" value="1"/>
</dbReference>
<dbReference type="STRING" id="1849047.A0A3D8SER8"/>
<feature type="domain" description="AB hydrolase-1" evidence="2">
    <location>
        <begin position="90"/>
        <end position="226"/>
    </location>
</feature>
<dbReference type="GO" id="GO:0046464">
    <property type="term" value="P:acylglycerol catabolic process"/>
    <property type="evidence" value="ECO:0007669"/>
    <property type="project" value="TreeGrafter"/>
</dbReference>
<evidence type="ECO:0000313" key="3">
    <source>
        <dbReference type="EMBL" id="RDW84835.1"/>
    </source>
</evidence>
<dbReference type="PANTHER" id="PTHR43798:SF33">
    <property type="entry name" value="HYDROLASE, PUTATIVE (AFU_ORTHOLOGUE AFUA_2G14860)-RELATED"/>
    <property type="match status" value="1"/>
</dbReference>
<evidence type="ECO:0000259" key="2">
    <source>
        <dbReference type="Pfam" id="PF00561"/>
    </source>
</evidence>
<dbReference type="PANTHER" id="PTHR43798">
    <property type="entry name" value="MONOACYLGLYCEROL LIPASE"/>
    <property type="match status" value="1"/>
</dbReference>
<accession>A0A3D8SER8</accession>
<dbReference type="AlphaFoldDB" id="A0A3D8SER8"/>
<dbReference type="GO" id="GO:0016020">
    <property type="term" value="C:membrane"/>
    <property type="evidence" value="ECO:0007669"/>
    <property type="project" value="TreeGrafter"/>
</dbReference>
<dbReference type="InterPro" id="IPR000073">
    <property type="entry name" value="AB_hydrolase_1"/>
</dbReference>
<feature type="chain" id="PRO_5017677920" evidence="1">
    <location>
        <begin position="21"/>
        <end position="353"/>
    </location>
</feature>
<gene>
    <name evidence="3" type="ORF">BP6252_02425</name>
</gene>
<dbReference type="PRINTS" id="PR00111">
    <property type="entry name" value="ABHYDROLASE"/>
</dbReference>
<keyword evidence="3" id="KW-0378">Hydrolase</keyword>
<dbReference type="OrthoDB" id="10249433at2759"/>
<dbReference type="GO" id="GO:0047372">
    <property type="term" value="F:monoacylglycerol lipase activity"/>
    <property type="evidence" value="ECO:0007669"/>
    <property type="project" value="TreeGrafter"/>
</dbReference>
<comment type="caution">
    <text evidence="3">The sequence shown here is derived from an EMBL/GenBank/DDBJ whole genome shotgun (WGS) entry which is preliminary data.</text>
</comment>
<keyword evidence="1" id="KW-0732">Signal</keyword>
<sequence length="353" mass="39114">MMHFTQFFSLLLSLAALASSKSTNTPYAYSPYRYSPYTYSSDDTPAGGLSFQYPFPVHFYEFTSQQKHLSMAYMDVPPANGTTFKGAITLLHGKNFCGATWNYTAHVLAADGFRVIIPDQIGFCKSSKILQYQFSLHQLATNTNGLLNSLNITNATIMGHSMGGMISSRYALTFPDQTHQLVLVDPLGLEDWQAIGVPYQIIDTSFQTELATTFSSVKAYQQATYYSGNWSSSYDIWVQMLMDVYEGPEGRTFAYDMALTTDMIFTEPIVYQLPNLAMKSLLIVGDEDNTAIGKAWAPANIKPLLGHYEVLGKETAARVPNMTLIEFPTLGHAPQVEDPVGFHAALLGWLGQT</sequence>
<dbReference type="EMBL" id="PDLM01000002">
    <property type="protein sequence ID" value="RDW84835.1"/>
    <property type="molecule type" value="Genomic_DNA"/>
</dbReference>